<feature type="compositionally biased region" description="Basic and acidic residues" evidence="1">
    <location>
        <begin position="158"/>
        <end position="172"/>
    </location>
</feature>
<reference evidence="2 3" key="1">
    <citation type="journal article" date="2024" name="Plant Biotechnol. J.">
        <title>Dendrobium thyrsiflorum genome and its molecular insights into genes involved in important horticultural traits.</title>
        <authorList>
            <person name="Chen B."/>
            <person name="Wang J.Y."/>
            <person name="Zheng P.J."/>
            <person name="Li K.L."/>
            <person name="Liang Y.M."/>
            <person name="Chen X.F."/>
            <person name="Zhang C."/>
            <person name="Zhao X."/>
            <person name="He X."/>
            <person name="Zhang G.Q."/>
            <person name="Liu Z.J."/>
            <person name="Xu Q."/>
        </authorList>
    </citation>
    <scope>NUCLEOTIDE SEQUENCE [LARGE SCALE GENOMIC DNA]</scope>
    <source>
        <strain evidence="2">GZMU011</strain>
    </source>
</reference>
<feature type="region of interest" description="Disordered" evidence="1">
    <location>
        <begin position="1"/>
        <end position="38"/>
    </location>
</feature>
<feature type="compositionally biased region" description="Polar residues" evidence="1">
    <location>
        <begin position="1"/>
        <end position="11"/>
    </location>
</feature>
<evidence type="ECO:0000313" key="3">
    <source>
        <dbReference type="Proteomes" id="UP001552299"/>
    </source>
</evidence>
<gene>
    <name evidence="2" type="ORF">M5K25_013626</name>
</gene>
<feature type="compositionally biased region" description="Basic and acidic residues" evidence="1">
    <location>
        <begin position="182"/>
        <end position="192"/>
    </location>
</feature>
<comment type="caution">
    <text evidence="2">The sequence shown here is derived from an EMBL/GenBank/DDBJ whole genome shotgun (WGS) entry which is preliminary data.</text>
</comment>
<proteinExistence type="predicted"/>
<evidence type="ECO:0000313" key="2">
    <source>
        <dbReference type="EMBL" id="KAL0916138.1"/>
    </source>
</evidence>
<sequence>MFSQAGQSSASVDRRPTGITDASEQILHSEASDDDSLPENSALIDEQLEAPCKDLNGRNKIAHWVYDESSSAACKQAVTCMTRLVGARIHHVLTASNDRQYAALIAILLFMFGGDPYGTRKVFTEIEKRQPREAQPGEENEGPAQETEQASRGGTEGQPREEPKGQHRKAEQGNRNSHHRNRDNQLDWENRKDTRKGKRQAAGSPACIIY</sequence>
<protein>
    <submittedName>
        <fullName evidence="2">Uncharacterized protein</fullName>
    </submittedName>
</protein>
<organism evidence="2 3">
    <name type="scientific">Dendrobium thyrsiflorum</name>
    <name type="common">Pinecone-like raceme dendrobium</name>
    <name type="synonym">Orchid</name>
    <dbReference type="NCBI Taxonomy" id="117978"/>
    <lineage>
        <taxon>Eukaryota</taxon>
        <taxon>Viridiplantae</taxon>
        <taxon>Streptophyta</taxon>
        <taxon>Embryophyta</taxon>
        <taxon>Tracheophyta</taxon>
        <taxon>Spermatophyta</taxon>
        <taxon>Magnoliopsida</taxon>
        <taxon>Liliopsida</taxon>
        <taxon>Asparagales</taxon>
        <taxon>Orchidaceae</taxon>
        <taxon>Epidendroideae</taxon>
        <taxon>Malaxideae</taxon>
        <taxon>Dendrobiinae</taxon>
        <taxon>Dendrobium</taxon>
    </lineage>
</organism>
<name>A0ABD0V1D2_DENTH</name>
<feature type="region of interest" description="Disordered" evidence="1">
    <location>
        <begin position="129"/>
        <end position="210"/>
    </location>
</feature>
<dbReference type="AlphaFoldDB" id="A0ABD0V1D2"/>
<dbReference type="EMBL" id="JANQDX010000011">
    <property type="protein sequence ID" value="KAL0916138.1"/>
    <property type="molecule type" value="Genomic_DNA"/>
</dbReference>
<accession>A0ABD0V1D2</accession>
<evidence type="ECO:0000256" key="1">
    <source>
        <dbReference type="SAM" id="MobiDB-lite"/>
    </source>
</evidence>
<dbReference type="Proteomes" id="UP001552299">
    <property type="component" value="Unassembled WGS sequence"/>
</dbReference>
<keyword evidence="3" id="KW-1185">Reference proteome</keyword>